<feature type="domain" description="NapC/NirT cytochrome c N-terminal" evidence="10">
    <location>
        <begin position="8"/>
        <end position="86"/>
    </location>
</feature>
<dbReference type="AlphaFoldDB" id="A0A656DB43"/>
<dbReference type="RefSeq" id="WP_072150718.1">
    <property type="nucleotide sequence ID" value="NZ_CZVU01000077.1"/>
</dbReference>
<keyword evidence="8" id="KW-0472">Membrane</keyword>
<dbReference type="PANTHER" id="PTHR35038:SF8">
    <property type="entry name" value="C-TYPE POLYHEME CYTOCHROME OMCC"/>
    <property type="match status" value="1"/>
</dbReference>
<evidence type="ECO:0000313" key="12">
    <source>
        <dbReference type="Proteomes" id="UP000243065"/>
    </source>
</evidence>
<keyword evidence="8" id="KW-1133">Transmembrane helix</keyword>
<dbReference type="Pfam" id="PF02085">
    <property type="entry name" value="Cytochrom_CIII"/>
    <property type="match status" value="2"/>
</dbReference>
<dbReference type="InterPro" id="IPR005126">
    <property type="entry name" value="NapC/NirT_cyt_c_N"/>
</dbReference>
<dbReference type="GO" id="GO:0046872">
    <property type="term" value="F:metal ion binding"/>
    <property type="evidence" value="ECO:0007669"/>
    <property type="project" value="UniProtKB-KW"/>
</dbReference>
<keyword evidence="5" id="KW-0732">Signal</keyword>
<dbReference type="GO" id="GO:0016491">
    <property type="term" value="F:oxidoreductase activity"/>
    <property type="evidence" value="ECO:0007669"/>
    <property type="project" value="TreeGrafter"/>
</dbReference>
<accession>A0A656DB43</accession>
<dbReference type="GO" id="GO:0030313">
    <property type="term" value="C:cell envelope"/>
    <property type="evidence" value="ECO:0007669"/>
    <property type="project" value="UniProtKB-SubCell"/>
</dbReference>
<dbReference type="InterPro" id="IPR051829">
    <property type="entry name" value="Multiheme_Cytochr_ET"/>
</dbReference>
<sequence length="658" mass="74692">MRSKGKIIVLVLSLFFIVYLFFLFLRTSDDPEYCGSCHFMKPYYENWLSSTHNQVNCITCHYGPGVGNYLKGKIRLLSEIARYYLGAYSYEITSKVDNESCIKCHEEKKFVDKEIFFVGGKVKFSHAKHLDEGKIGFKLQCQTCHSELVQGRHEAVSTKICILCHFPGGEVARSYPVSGCGSCHGPPKDDIMIWGIPFNHSEYIKNRIECGTCHLHVTVGRGDVRLDKCSACHINITGMTLGSKKMHEVHVSNEKINCFKCHDEIKHGKVEVFEVFSPVCQECHGNKHSVQEKVYSGSGGRDVAVLPDPMFLAGVSCRGCHEVKLVKTHAEVSFELPEFNPNSCSNCHGKGYDKLVQKWQKIVKERIQKIEYEIEIAGLLKRAGLKKFKDEDVRVNFEIVKKDGSYGAHNIKYVNLLLDAIEKKIDTWRGKPELEAVYKNNSRCLDCHFGIENLNSAYNGKNFPHGVHLFKLNCVNCHTGGEPVQVNHGRILDVASNCNSCHHRNLTSPVSEAKCESCHSKQVNFYQGKFLADTEDFMFQAGVSCQDCHVTEGNLPVKPSVEICGACHEKEYIDDFARKRDKIKELISKWEKMKPEIIKKLKSSESSAEIVEFDKLRRMVDDFVSEGSYGAHNLQFMDELTQKIVNFIKGFEFVEKQK</sequence>
<comment type="subcellular location">
    <subcellularLocation>
        <location evidence="1">Cell envelope</location>
    </subcellularLocation>
</comment>
<dbReference type="OrthoDB" id="9807368at2"/>
<evidence type="ECO:0000256" key="1">
    <source>
        <dbReference type="ARBA" id="ARBA00004196"/>
    </source>
</evidence>
<keyword evidence="4" id="KW-0479">Metal-binding</keyword>
<dbReference type="PANTHER" id="PTHR35038">
    <property type="entry name" value="DISSIMILATORY SULFITE REDUCTASE SIRA"/>
    <property type="match status" value="1"/>
</dbReference>
<dbReference type="Proteomes" id="UP000243065">
    <property type="component" value="Unassembled WGS sequence"/>
</dbReference>
<dbReference type="Gene3D" id="1.10.3820.10">
    <property type="entry name" value="Di-heme elbow motif domain"/>
    <property type="match status" value="1"/>
</dbReference>
<evidence type="ECO:0000256" key="3">
    <source>
        <dbReference type="ARBA" id="ARBA00022617"/>
    </source>
</evidence>
<keyword evidence="3" id="KW-0349">Heme</keyword>
<dbReference type="Gene3D" id="1.10.1130.10">
    <property type="entry name" value="Flavocytochrome C3, Chain A"/>
    <property type="match status" value="1"/>
</dbReference>
<name>A0A656DB43_KRYT1</name>
<dbReference type="InterPro" id="IPR020942">
    <property type="entry name" value="Cyt_c_III_dom"/>
</dbReference>
<evidence type="ECO:0000256" key="4">
    <source>
        <dbReference type="ARBA" id="ARBA00022723"/>
    </source>
</evidence>
<gene>
    <name evidence="11" type="ORF">JGI24_01391</name>
</gene>
<proteinExistence type="predicted"/>
<feature type="domain" description="Class III cytochrome C" evidence="9">
    <location>
        <begin position="482"/>
        <end position="568"/>
    </location>
</feature>
<feature type="transmembrane region" description="Helical" evidence="8">
    <location>
        <begin position="7"/>
        <end position="25"/>
    </location>
</feature>
<feature type="domain" description="Class III cytochrome C" evidence="9">
    <location>
        <begin position="196"/>
        <end position="284"/>
    </location>
</feature>
<keyword evidence="2" id="KW-0813">Transport</keyword>
<keyword evidence="6" id="KW-0249">Electron transport</keyword>
<dbReference type="InterPro" id="IPR036280">
    <property type="entry name" value="Multihaem_cyt_sf"/>
</dbReference>
<dbReference type="SUPFAM" id="SSF48695">
    <property type="entry name" value="Multiheme cytochromes"/>
    <property type="match status" value="2"/>
</dbReference>
<organism evidence="11 12">
    <name type="scientific">Kryptobacter tengchongensis</name>
    <dbReference type="NCBI Taxonomy" id="1643429"/>
    <lineage>
        <taxon>Bacteria</taxon>
        <taxon>Pseudomonadati</taxon>
        <taxon>Candidatus Kryptoniota</taxon>
        <taxon>Candidatus Kryptobacter</taxon>
    </lineage>
</organism>
<evidence type="ECO:0000256" key="6">
    <source>
        <dbReference type="ARBA" id="ARBA00022982"/>
    </source>
</evidence>
<reference evidence="11 12" key="1">
    <citation type="submission" date="2015-11" db="EMBL/GenBank/DDBJ databases">
        <authorList>
            <person name="Varghese N."/>
        </authorList>
    </citation>
    <scope>NUCLEOTIDE SEQUENCE [LARGE SCALE GENOMIC DNA]</scope>
    <source>
        <strain evidence="11 12">JGI-24</strain>
    </source>
</reference>
<evidence type="ECO:0000313" key="11">
    <source>
        <dbReference type="EMBL" id="CUT03928.1"/>
    </source>
</evidence>
<keyword evidence="12" id="KW-1185">Reference proteome</keyword>
<dbReference type="GO" id="GO:0020037">
    <property type="term" value="F:heme binding"/>
    <property type="evidence" value="ECO:0007669"/>
    <property type="project" value="InterPro"/>
</dbReference>
<dbReference type="Gene3D" id="3.90.10.10">
    <property type="entry name" value="Cytochrome C3"/>
    <property type="match status" value="2"/>
</dbReference>
<protein>
    <submittedName>
        <fullName evidence="11">Tetraheme cytochrome c subunit of nitrate or TMAO reductase</fullName>
    </submittedName>
</protein>
<evidence type="ECO:0000256" key="2">
    <source>
        <dbReference type="ARBA" id="ARBA00022448"/>
    </source>
</evidence>
<evidence type="ECO:0000259" key="10">
    <source>
        <dbReference type="Pfam" id="PF03264"/>
    </source>
</evidence>
<keyword evidence="8" id="KW-0812">Transmembrane</keyword>
<evidence type="ECO:0000259" key="9">
    <source>
        <dbReference type="Pfam" id="PF02085"/>
    </source>
</evidence>
<evidence type="ECO:0000256" key="8">
    <source>
        <dbReference type="SAM" id="Phobius"/>
    </source>
</evidence>
<dbReference type="InterPro" id="IPR038266">
    <property type="entry name" value="NapC/NirT_cytc_sf"/>
</dbReference>
<evidence type="ECO:0000256" key="5">
    <source>
        <dbReference type="ARBA" id="ARBA00022729"/>
    </source>
</evidence>
<keyword evidence="7" id="KW-0408">Iron</keyword>
<dbReference type="CDD" id="cd08168">
    <property type="entry name" value="Cytochrom_C3"/>
    <property type="match status" value="2"/>
</dbReference>
<evidence type="ECO:0000256" key="7">
    <source>
        <dbReference type="ARBA" id="ARBA00023004"/>
    </source>
</evidence>
<dbReference type="Pfam" id="PF03264">
    <property type="entry name" value="Cytochrom_NNT"/>
    <property type="match status" value="1"/>
</dbReference>
<dbReference type="GO" id="GO:0009055">
    <property type="term" value="F:electron transfer activity"/>
    <property type="evidence" value="ECO:0007669"/>
    <property type="project" value="InterPro"/>
</dbReference>
<dbReference type="EMBL" id="CZVU01000077">
    <property type="protein sequence ID" value="CUT03928.1"/>
    <property type="molecule type" value="Genomic_DNA"/>
</dbReference>